<dbReference type="Pfam" id="PF17517">
    <property type="entry name" value="IgGFc_binding"/>
    <property type="match status" value="1"/>
</dbReference>
<proteinExistence type="predicted"/>
<organism evidence="2">
    <name type="scientific">Chryseobacterium indologenes</name>
    <name type="common">Flavobacterium indologenes</name>
    <dbReference type="NCBI Taxonomy" id="253"/>
    <lineage>
        <taxon>Bacteria</taxon>
        <taxon>Pseudomonadati</taxon>
        <taxon>Bacteroidota</taxon>
        <taxon>Flavobacteriia</taxon>
        <taxon>Flavobacteriales</taxon>
        <taxon>Weeksellaceae</taxon>
        <taxon>Chryseobacterium group</taxon>
        <taxon>Chryseobacterium</taxon>
    </lineage>
</organism>
<dbReference type="NCBIfam" id="TIGR04131">
    <property type="entry name" value="Bac_Flav_CTERM"/>
    <property type="match status" value="1"/>
</dbReference>
<sequence>MKDFYFVYKPASEIVKHWLLLVRKLFFAVLILQFASNMLFSQRDTEHWFAPIKQGFTNNTNKQALFLSTDSTTPFPVKIYNNNTVIGTVTISKGNPQSFDILKDYMITESQSQVFTTTTRGLYVKGEKPFFCTFRFSIDKHGEILTSKGKAGIGTKFYVAYVNLPQPDPTYNFTCSILATEDNTTVTVSGYDPAVQFSNGSTGATTPSMTIILNKGQSYTIDGKGSSAGNLTGFIGAKIESNKPITVTNGNFNGQQTLIGNGAGGSDIFMDQSVPVERLGDEFVLMKGTSPLAYELEGAIVVATENNTQVYLNDETVPKATLNEGQFYRIGATGYISQNFSGHYNMRIRSTKKIYVYQLMSGGTSGTYYNTGGANYIPPLNCFLPKKIDEIGMINILPYFTPMTPTVRLQIITESGATVSVNGNNLSGTQGPYPVTGNTNWQTYSVENVTGNVTVQSTKAVTAGIVAGYDAVGYGGYFAGFSSIPVIARKNGTCIPGMTLEVDDSYSSYQWNFNGTAIPGANSNTYTPTQPGNYTVTVSVGGSCPPATTPVYKAFSCLLQTTKALTVCSTGTPLTITPAFTNSSQTPVPGTVQIITPPANGTLHVNPTTGLLTYTANTGATADTFTYKFCGNVPEFTDCEEVKVNITVQSVNVFNTTIKACNNNGTGIFDLTSANVGGPSGSIKKYYPTLADLTAGTNEIIQANAYVSAIPKDIYVKVSTPEGCSAQAKISLLFSISPQVQNASLTSCYMDSAPDKGSFNLTQILVTNETGVTKEYYKTIQDAVAGINAIQNPNAFISTSGTIYIKVINANGCYTIATVTLTVTLPHPSPLLKDQFICFNSTTTLDAGTGYQSYEWSTGATTSSISDAGGGNYWVILEHDHCFTKQNITIKAAPKPVIKNIDIENNKATLTVTGGQPPYLYSLDGASWQSSNIFINLPNGQNKFYIKDSYNCEPLKVELTVINLISAITPNGDNINDTISYADFAYKKDLSFTVYDRYGNNVFTGTRFNNYTWDGMFSNKKLFTGTYWYIITWKEPALHDAIIKYTGWILLKNKD</sequence>
<evidence type="ECO:0000259" key="1">
    <source>
        <dbReference type="Pfam" id="PF17517"/>
    </source>
</evidence>
<protein>
    <submittedName>
        <fullName evidence="2">Gliding motility-associated C-terminal domain-containing protein</fullName>
    </submittedName>
</protein>
<accession>A0A411DR04</accession>
<dbReference type="PROSITE" id="PS50194">
    <property type="entry name" value="FILAMIN_REPEAT"/>
    <property type="match status" value="1"/>
</dbReference>
<dbReference type="InterPro" id="IPR035234">
    <property type="entry name" value="IgGFc-bd_N"/>
</dbReference>
<feature type="domain" description="IgGFc-binding protein N-terminal" evidence="1">
    <location>
        <begin position="151"/>
        <end position="465"/>
    </location>
</feature>
<dbReference type="Pfam" id="PF13585">
    <property type="entry name" value="CHU_C"/>
    <property type="match status" value="1"/>
</dbReference>
<dbReference type="InterPro" id="IPR017868">
    <property type="entry name" value="Filamin/ABP280_repeat-like"/>
</dbReference>
<dbReference type="InterPro" id="IPR026341">
    <property type="entry name" value="T9SS_type_B"/>
</dbReference>
<reference evidence="2" key="1">
    <citation type="submission" date="2019-01" db="EMBL/GenBank/DDBJ databases">
        <title>Whole Genome Sequencing for Putative Detection of Antimicrobial Resistance and Potential Virulence Factors in Chryseobacterium indologenes isolated from Nile Tilapia in Tanzania.</title>
        <authorList>
            <person name="Mwega E."/>
            <person name="Mutoloki S."/>
            <person name="Mugimba K."/>
            <person name="Colquhoun D."/>
            <person name="Mdegela R."/>
            <person name="Evensen O."/>
            <person name="Wasteson Y."/>
        </authorList>
    </citation>
    <scope>NUCLEOTIDE SEQUENCE [LARGE SCALE GENOMIC DNA]</scope>
    <source>
        <strain evidence="2">StR 01</strain>
    </source>
</reference>
<gene>
    <name evidence="2" type="ORF">EU348_17030</name>
</gene>
<name>A0A411DR04_CHRID</name>
<evidence type="ECO:0000313" key="2">
    <source>
        <dbReference type="EMBL" id="QBA22788.1"/>
    </source>
</evidence>
<dbReference type="EMBL" id="CP035532">
    <property type="protein sequence ID" value="QBA22788.1"/>
    <property type="molecule type" value="Genomic_DNA"/>
</dbReference>
<dbReference type="InterPro" id="IPR035986">
    <property type="entry name" value="PKD_dom_sf"/>
</dbReference>
<dbReference type="SUPFAM" id="SSF49299">
    <property type="entry name" value="PKD domain"/>
    <property type="match status" value="1"/>
</dbReference>
<dbReference type="AlphaFoldDB" id="A0A411DR04"/>